<dbReference type="RefSeq" id="WP_149171756.1">
    <property type="nucleotide sequence ID" value="NZ_VTOY01000007.1"/>
</dbReference>
<name>A0A5D6W560_9FIRM</name>
<dbReference type="Proteomes" id="UP000323646">
    <property type="component" value="Unassembled WGS sequence"/>
</dbReference>
<dbReference type="InterPro" id="IPR002921">
    <property type="entry name" value="Fungal_lipase-type"/>
</dbReference>
<dbReference type="Gene3D" id="3.40.50.1820">
    <property type="entry name" value="alpha/beta hydrolase"/>
    <property type="match status" value="1"/>
</dbReference>
<evidence type="ECO:0000313" key="2">
    <source>
        <dbReference type="EMBL" id="TYZ21984.1"/>
    </source>
</evidence>
<evidence type="ECO:0000313" key="3">
    <source>
        <dbReference type="Proteomes" id="UP000323646"/>
    </source>
</evidence>
<accession>A0A5D6W560</accession>
<feature type="domain" description="Fungal lipase-type" evidence="1">
    <location>
        <begin position="97"/>
        <end position="249"/>
    </location>
</feature>
<dbReference type="PANTHER" id="PTHR45856:SF24">
    <property type="entry name" value="FUNGAL LIPASE-LIKE DOMAIN-CONTAINING PROTEIN"/>
    <property type="match status" value="1"/>
</dbReference>
<keyword evidence="3" id="KW-1185">Reference proteome</keyword>
<dbReference type="Pfam" id="PF01764">
    <property type="entry name" value="Lipase_3"/>
    <property type="match status" value="1"/>
</dbReference>
<gene>
    <name evidence="2" type="ORF">FZ040_09395</name>
</gene>
<evidence type="ECO:0000259" key="1">
    <source>
        <dbReference type="Pfam" id="PF01764"/>
    </source>
</evidence>
<dbReference type="PANTHER" id="PTHR45856">
    <property type="entry name" value="ALPHA/BETA-HYDROLASES SUPERFAMILY PROTEIN"/>
    <property type="match status" value="1"/>
</dbReference>
<reference evidence="2 3" key="1">
    <citation type="submission" date="2019-08" db="EMBL/GenBank/DDBJ databases">
        <title>Selenomonas sp. mPRGC5 and Selenomonas sp. mPRGC8 isolated from ruminal fluid of dairy goat (Capra hircus).</title>
        <authorList>
            <person name="Poothong S."/>
            <person name="Nuengjamnong C."/>
            <person name="Tanasupawat S."/>
        </authorList>
    </citation>
    <scope>NUCLEOTIDE SEQUENCE [LARGE SCALE GENOMIC DNA]</scope>
    <source>
        <strain evidence="3">mPRGC5</strain>
    </source>
</reference>
<dbReference type="CDD" id="cd00519">
    <property type="entry name" value="Lipase_3"/>
    <property type="match status" value="1"/>
</dbReference>
<protein>
    <submittedName>
        <fullName evidence="2">Lipase family protein</fullName>
    </submittedName>
</protein>
<proteinExistence type="predicted"/>
<dbReference type="GO" id="GO:0006629">
    <property type="term" value="P:lipid metabolic process"/>
    <property type="evidence" value="ECO:0007669"/>
    <property type="project" value="InterPro"/>
</dbReference>
<dbReference type="SUPFAM" id="SSF53474">
    <property type="entry name" value="alpha/beta-Hydrolases"/>
    <property type="match status" value="1"/>
</dbReference>
<sequence length="444" mass="50324">MRIVRAIGISIYILLVSLFVPWRCLAAAITPQEAELYFTSSLVSLASYSDGLNLLTREWLEESGWYFDSRENINRVADGRFHLVSRNLPGKQSVYFLAFPGTERLKDAEIDFRVKRVLFGGKTPQQFKEAAALGEHNGSQPLVHQGFNDYVQVALFQQPLDEFGNRTAGEFLAQELRGNPDEILYLTGHSLGGASATLAAARFADLGVRPEQLQVITFGAPAVGNETFARRYEHKMNLTRITMAADPVKSVLQSLTGGFVQFGKKIVWKNNKSERFAHDMVLYLDQSLRTYQDTHPETDPMPPTLQGTPARLSGGLYVAPFEFKLDKKLQQDLPYMRRTLRELLQQEYAPVILPEKSDKKSIAALCAEQKKAGCRYVLVERFSGSRIRNERNNYRLVMEEELYNTDGNLLTMQTTSATTTNLTPIETVVYLQFQAREQREKFLQ</sequence>
<dbReference type="InterPro" id="IPR051218">
    <property type="entry name" value="Sec_MonoDiacylglyc_Lipase"/>
</dbReference>
<dbReference type="EMBL" id="VTOY01000007">
    <property type="protein sequence ID" value="TYZ21984.1"/>
    <property type="molecule type" value="Genomic_DNA"/>
</dbReference>
<dbReference type="AlphaFoldDB" id="A0A5D6W560"/>
<organism evidence="2 3">
    <name type="scientific">Selenomonas ruminis</name>
    <dbReference type="NCBI Taxonomy" id="2593411"/>
    <lineage>
        <taxon>Bacteria</taxon>
        <taxon>Bacillati</taxon>
        <taxon>Bacillota</taxon>
        <taxon>Negativicutes</taxon>
        <taxon>Selenomonadales</taxon>
        <taxon>Selenomonadaceae</taxon>
        <taxon>Selenomonas</taxon>
    </lineage>
</organism>
<dbReference type="OrthoDB" id="5522031at2"/>
<comment type="caution">
    <text evidence="2">The sequence shown here is derived from an EMBL/GenBank/DDBJ whole genome shotgun (WGS) entry which is preliminary data.</text>
</comment>
<dbReference type="InterPro" id="IPR029058">
    <property type="entry name" value="AB_hydrolase_fold"/>
</dbReference>